<dbReference type="FunFam" id="3.40.50.300:FF:000224">
    <property type="entry name" value="Energy-coupling factor transporter ATP-binding protein EcfA"/>
    <property type="match status" value="1"/>
</dbReference>
<dbReference type="InterPro" id="IPR050095">
    <property type="entry name" value="ECF_ABC_transporter_ATP-bd"/>
</dbReference>
<keyword evidence="6" id="KW-0067">ATP-binding</keyword>
<comment type="subcellular location">
    <subcellularLocation>
        <location evidence="1">Cell membrane</location>
        <topology evidence="1">Peripheral membrane protein</topology>
    </subcellularLocation>
</comment>
<dbReference type="InterPro" id="IPR003439">
    <property type="entry name" value="ABC_transporter-like_ATP-bd"/>
</dbReference>
<gene>
    <name evidence="10" type="ORF">BEP19_02375</name>
</gene>
<dbReference type="PROSITE" id="PS00211">
    <property type="entry name" value="ABC_TRANSPORTER_1"/>
    <property type="match status" value="1"/>
</dbReference>
<dbReference type="GO" id="GO:0042626">
    <property type="term" value="F:ATPase-coupled transmembrane transporter activity"/>
    <property type="evidence" value="ECO:0007669"/>
    <property type="project" value="TreeGrafter"/>
</dbReference>
<dbReference type="EMBL" id="MCHY01000006">
    <property type="protein sequence ID" value="RKD25804.1"/>
    <property type="molecule type" value="Genomic_DNA"/>
</dbReference>
<evidence type="ECO:0000256" key="1">
    <source>
        <dbReference type="ARBA" id="ARBA00004202"/>
    </source>
</evidence>
<dbReference type="Gene3D" id="3.40.50.300">
    <property type="entry name" value="P-loop containing nucleotide triphosphate hydrolases"/>
    <property type="match status" value="1"/>
</dbReference>
<reference evidence="10 11" key="1">
    <citation type="submission" date="2016-08" db="EMBL/GenBank/DDBJ databases">
        <title>Novel Firmicute Genomes.</title>
        <authorList>
            <person name="Poppleton D.I."/>
            <person name="Gribaldo S."/>
        </authorList>
    </citation>
    <scope>NUCLEOTIDE SEQUENCE [LARGE SCALE GENOMIC DNA]</scope>
    <source>
        <strain evidence="10 11">RAOx-1</strain>
    </source>
</reference>
<evidence type="ECO:0000313" key="11">
    <source>
        <dbReference type="Proteomes" id="UP000284219"/>
    </source>
</evidence>
<dbReference type="GO" id="GO:0043190">
    <property type="term" value="C:ATP-binding cassette (ABC) transporter complex"/>
    <property type="evidence" value="ECO:0007669"/>
    <property type="project" value="TreeGrafter"/>
</dbReference>
<proteinExistence type="inferred from homology"/>
<evidence type="ECO:0000256" key="2">
    <source>
        <dbReference type="ARBA" id="ARBA00005417"/>
    </source>
</evidence>
<dbReference type="Pfam" id="PF00005">
    <property type="entry name" value="ABC_tran"/>
    <property type="match status" value="1"/>
</dbReference>
<dbReference type="InterPro" id="IPR017871">
    <property type="entry name" value="ABC_transporter-like_CS"/>
</dbReference>
<organism evidence="10 11">
    <name type="scientific">Ammoniphilus oxalaticus</name>
    <dbReference type="NCBI Taxonomy" id="66863"/>
    <lineage>
        <taxon>Bacteria</taxon>
        <taxon>Bacillati</taxon>
        <taxon>Bacillota</taxon>
        <taxon>Bacilli</taxon>
        <taxon>Bacillales</taxon>
        <taxon>Paenibacillaceae</taxon>
        <taxon>Aneurinibacillus group</taxon>
        <taxon>Ammoniphilus</taxon>
    </lineage>
</organism>
<dbReference type="InterPro" id="IPR027417">
    <property type="entry name" value="P-loop_NTPase"/>
</dbReference>
<dbReference type="GO" id="GO:0015087">
    <property type="term" value="F:cobalt ion transmembrane transporter activity"/>
    <property type="evidence" value="ECO:0007669"/>
    <property type="project" value="UniProtKB-ARBA"/>
</dbReference>
<dbReference type="GO" id="GO:0005524">
    <property type="term" value="F:ATP binding"/>
    <property type="evidence" value="ECO:0007669"/>
    <property type="project" value="UniProtKB-KW"/>
</dbReference>
<dbReference type="PANTHER" id="PTHR43553">
    <property type="entry name" value="HEAVY METAL TRANSPORTER"/>
    <property type="match status" value="1"/>
</dbReference>
<evidence type="ECO:0000256" key="6">
    <source>
        <dbReference type="ARBA" id="ARBA00022840"/>
    </source>
</evidence>
<accession>A0A419SNC8</accession>
<dbReference type="CDD" id="cd03225">
    <property type="entry name" value="ABC_cobalt_CbiO_domain1"/>
    <property type="match status" value="1"/>
</dbReference>
<protein>
    <recommendedName>
        <fullName evidence="9">ABC transporter domain-containing protein</fullName>
    </recommendedName>
</protein>
<comment type="similarity">
    <text evidence="2">Belongs to the ABC transporter superfamily.</text>
</comment>
<dbReference type="GO" id="GO:0016887">
    <property type="term" value="F:ATP hydrolysis activity"/>
    <property type="evidence" value="ECO:0007669"/>
    <property type="project" value="InterPro"/>
</dbReference>
<evidence type="ECO:0000256" key="8">
    <source>
        <dbReference type="ARBA" id="ARBA00023136"/>
    </source>
</evidence>
<evidence type="ECO:0000256" key="4">
    <source>
        <dbReference type="ARBA" id="ARBA00022475"/>
    </source>
</evidence>
<dbReference type="OrthoDB" id="9784332at2"/>
<dbReference type="Proteomes" id="UP000284219">
    <property type="component" value="Unassembled WGS sequence"/>
</dbReference>
<name>A0A419SNC8_9BACL</name>
<sequence>MINICNVSFQYENNGPSILENISLSIDEGEFVVFLGRNGSGKSTLSRLLNALHIPSKGKILVDDLDTSVVEHQWSIRKKAQMIFQNPENQIVGTTVEEDIAFGLSNIAYEQKNMDKQIEWSLEKVGLQNKKKNSVYALSGGEKQKLAIAAALALSPKYLILDEATSMLDEAARNSVLSTIVELKNKLGLGIIYITHHLEEIVQADRIFLFHEGKIVGEHTPASLLQEETLAQQCGLEIPFLPALSNRLQAGGITLPAWPTLEELVTALWK</sequence>
<keyword evidence="7" id="KW-1278">Translocase</keyword>
<dbReference type="PANTHER" id="PTHR43553:SF24">
    <property type="entry name" value="ENERGY-COUPLING FACTOR TRANSPORTER ATP-BINDING PROTEIN ECFA1"/>
    <property type="match status" value="1"/>
</dbReference>
<dbReference type="AlphaFoldDB" id="A0A419SNC8"/>
<dbReference type="SUPFAM" id="SSF52540">
    <property type="entry name" value="P-loop containing nucleoside triphosphate hydrolases"/>
    <property type="match status" value="1"/>
</dbReference>
<feature type="domain" description="ABC transporter" evidence="9">
    <location>
        <begin position="2"/>
        <end position="237"/>
    </location>
</feature>
<evidence type="ECO:0000259" key="9">
    <source>
        <dbReference type="PROSITE" id="PS50893"/>
    </source>
</evidence>
<dbReference type="PROSITE" id="PS50893">
    <property type="entry name" value="ABC_TRANSPORTER_2"/>
    <property type="match status" value="1"/>
</dbReference>
<keyword evidence="8" id="KW-0472">Membrane</keyword>
<evidence type="ECO:0000256" key="3">
    <source>
        <dbReference type="ARBA" id="ARBA00022448"/>
    </source>
</evidence>
<comment type="caution">
    <text evidence="10">The sequence shown here is derived from an EMBL/GenBank/DDBJ whole genome shotgun (WGS) entry which is preliminary data.</text>
</comment>
<keyword evidence="5" id="KW-0547">Nucleotide-binding</keyword>
<keyword evidence="11" id="KW-1185">Reference proteome</keyword>
<keyword evidence="4" id="KW-1003">Cell membrane</keyword>
<dbReference type="SMART" id="SM00382">
    <property type="entry name" value="AAA"/>
    <property type="match status" value="1"/>
</dbReference>
<dbReference type="InterPro" id="IPR003593">
    <property type="entry name" value="AAA+_ATPase"/>
</dbReference>
<dbReference type="RefSeq" id="WP_120188484.1">
    <property type="nucleotide sequence ID" value="NZ_MCHY01000006.1"/>
</dbReference>
<dbReference type="InterPro" id="IPR015856">
    <property type="entry name" value="ABC_transpr_CbiO/EcfA_su"/>
</dbReference>
<evidence type="ECO:0000256" key="5">
    <source>
        <dbReference type="ARBA" id="ARBA00022741"/>
    </source>
</evidence>
<evidence type="ECO:0000256" key="7">
    <source>
        <dbReference type="ARBA" id="ARBA00022967"/>
    </source>
</evidence>
<keyword evidence="3" id="KW-0813">Transport</keyword>
<evidence type="ECO:0000313" key="10">
    <source>
        <dbReference type="EMBL" id="RKD25804.1"/>
    </source>
</evidence>